<dbReference type="KEGG" id="pprc:PFLCHA0_c51910"/>
<organism evidence="1">
    <name type="scientific">Pseudomonas protegens (strain DSM 19095 / LMG 27888 / CFBP 6595 / CHA0)</name>
    <dbReference type="NCBI Taxonomy" id="1124983"/>
    <lineage>
        <taxon>Bacteria</taxon>
        <taxon>Pseudomonadati</taxon>
        <taxon>Pseudomonadota</taxon>
        <taxon>Gammaproteobacteria</taxon>
        <taxon>Pseudomonadales</taxon>
        <taxon>Pseudomonadaceae</taxon>
        <taxon>Pseudomonas</taxon>
    </lineage>
</organism>
<evidence type="ECO:0000313" key="1">
    <source>
        <dbReference type="EMBL" id="AGL86938.1"/>
    </source>
</evidence>
<dbReference type="HOGENOM" id="CLU_3172212_0_0_6"/>
<dbReference type="EMBL" id="CP003190">
    <property type="protein sequence ID" value="AGL86938.1"/>
    <property type="molecule type" value="Genomic_DNA"/>
</dbReference>
<accession>A0A2C9ETY5</accession>
<protein>
    <submittedName>
        <fullName evidence="1">Uncharacterized protein</fullName>
    </submittedName>
</protein>
<reference evidence="1" key="1">
    <citation type="submission" date="2011-12" db="EMBL/GenBank/DDBJ databases">
        <title>Genome Sequence of Pseudomonas protegens CHA0.</title>
        <authorList>
            <person name="Schuldes J."/>
            <person name="Thuermer A."/>
            <person name="Jousset A."/>
            <person name="Keel C."/>
            <person name="Maurhofer M."/>
            <person name="Scheu S."/>
            <person name="Daniel R."/>
        </authorList>
    </citation>
    <scope>NUCLEOTIDE SEQUENCE</scope>
    <source>
        <strain evidence="1">CHA0</strain>
    </source>
</reference>
<proteinExistence type="predicted"/>
<gene>
    <name evidence="1" type="ORF">PFLCHA0_c51910</name>
</gene>
<sequence>MGLACLAALLVSDCSGAPPTAPEDPPAHWCVHELHRAIGQWLFPSTP</sequence>
<dbReference type="AlphaFoldDB" id="A0A2C9ETY5"/>
<dbReference type="Proteomes" id="UP000013940">
    <property type="component" value="Chromosome"/>
</dbReference>
<name>A0A2C9ETY5_PSEPH</name>